<dbReference type="PROSITE" id="PS00731">
    <property type="entry name" value="AP_NUCLEASE_F2_3"/>
    <property type="match status" value="1"/>
</dbReference>
<dbReference type="RefSeq" id="XP_014182344.1">
    <property type="nucleotide sequence ID" value="XM_014326869.1"/>
</dbReference>
<keyword evidence="5" id="KW-0227">DNA damage</keyword>
<evidence type="ECO:0000256" key="5">
    <source>
        <dbReference type="ARBA" id="ARBA00022763"/>
    </source>
</evidence>
<dbReference type="PROSITE" id="PS00729">
    <property type="entry name" value="AP_NUCLEASE_F2_1"/>
    <property type="match status" value="1"/>
</dbReference>
<keyword evidence="7" id="KW-0862">Zinc</keyword>
<evidence type="ECO:0000256" key="1">
    <source>
        <dbReference type="ARBA" id="ARBA00001947"/>
    </source>
</evidence>
<evidence type="ECO:0000256" key="7">
    <source>
        <dbReference type="ARBA" id="ARBA00022833"/>
    </source>
</evidence>
<dbReference type="SMART" id="SM00518">
    <property type="entry name" value="AP2Ec"/>
    <property type="match status" value="1"/>
</dbReference>
<dbReference type="InterPro" id="IPR013022">
    <property type="entry name" value="Xyl_isomerase-like_TIM-brl"/>
</dbReference>
<feature type="domain" description="Xylose isomerase-like TIM barrel" evidence="10">
    <location>
        <begin position="92"/>
        <end position="350"/>
    </location>
</feature>
<dbReference type="NCBIfam" id="TIGR00587">
    <property type="entry name" value="nfo"/>
    <property type="match status" value="1"/>
</dbReference>
<evidence type="ECO:0000256" key="6">
    <source>
        <dbReference type="ARBA" id="ARBA00022801"/>
    </source>
</evidence>
<dbReference type="GO" id="GO:0005739">
    <property type="term" value="C:mitochondrion"/>
    <property type="evidence" value="ECO:0007669"/>
    <property type="project" value="TreeGrafter"/>
</dbReference>
<dbReference type="VEuPathDB" id="FungiDB:A1Q1_07885"/>
<comment type="similarity">
    <text evidence="2">Belongs to the AP endonuclease 2 family.</text>
</comment>
<keyword evidence="6" id="KW-0378">Hydrolase</keyword>
<evidence type="ECO:0000256" key="4">
    <source>
        <dbReference type="ARBA" id="ARBA00022723"/>
    </source>
</evidence>
<name>J6F6G1_TRIAS</name>
<evidence type="ECO:0000256" key="2">
    <source>
        <dbReference type="ARBA" id="ARBA00005340"/>
    </source>
</evidence>
<comment type="caution">
    <text evidence="11">The sequence shown here is derived from an EMBL/GenBank/DDBJ whole genome shotgun (WGS) entry which is preliminary data.</text>
</comment>
<feature type="compositionally biased region" description="Basic residues" evidence="9">
    <location>
        <begin position="397"/>
        <end position="416"/>
    </location>
</feature>
<accession>J6F6G1</accession>
<dbReference type="GO" id="GO:0003906">
    <property type="term" value="F:DNA-(apurinic or apyrimidinic site) endonuclease activity"/>
    <property type="evidence" value="ECO:0007669"/>
    <property type="project" value="TreeGrafter"/>
</dbReference>
<dbReference type="InterPro" id="IPR036237">
    <property type="entry name" value="Xyl_isomerase-like_sf"/>
</dbReference>
<sequence>MPARKRAASTASSLSPPPATKAKATKKKAPKSKFPAAIDVSNHPPRQGLPAYEFPTPHKTNGAIVPPDYSQTLFVGAHVSIAGGVAGALLRAGKMGANGLAMFVKGHRTWKAKPMDAETVEDWKKLFKPESEEGLGYGPQHVLVHGNYLINLGNPDEAKWKQAYECFRDDIARCHQLGIKLYNWHPGSTVGACTKEESFALVAKAINQVHKDVPEVVTVIENMANAGSNILGTAFSDLASMIELVEDKDRVRVCLDTCHLFAAGYDFRTPEAYASMMDDFEQTVGRKYLGGIHLNDSKGELGCNRDLHENIGLGCIGLSGFRNLMRDSGMAGIPMVLETPSGPAKSVEDGELDIWTKEVALLYEIQKIGVEDWTEDKEKEVTERWRKERNAIDPPKGKGKPPPKKAAAKRAAKKGKKKDETSDESESEADFSD</sequence>
<dbReference type="GO" id="GO:0008081">
    <property type="term" value="F:phosphoric diester hydrolase activity"/>
    <property type="evidence" value="ECO:0007669"/>
    <property type="project" value="TreeGrafter"/>
</dbReference>
<feature type="compositionally biased region" description="Basic and acidic residues" evidence="9">
    <location>
        <begin position="376"/>
        <end position="391"/>
    </location>
</feature>
<keyword evidence="4" id="KW-0479">Metal-binding</keyword>
<gene>
    <name evidence="11" type="ORF">A1Q1_07885</name>
</gene>
<dbReference type="GeneID" id="25991397"/>
<dbReference type="PANTHER" id="PTHR21445:SF0">
    <property type="entry name" value="APURINIC-APYRIMIDINIC ENDONUCLEASE"/>
    <property type="match status" value="1"/>
</dbReference>
<dbReference type="PROSITE" id="PS00730">
    <property type="entry name" value="AP_NUCLEASE_F2_2"/>
    <property type="match status" value="1"/>
</dbReference>
<keyword evidence="8" id="KW-0234">DNA repair</keyword>
<dbReference type="FunFam" id="3.20.20.150:FF:000001">
    <property type="entry name" value="Probable endonuclease 4"/>
    <property type="match status" value="1"/>
</dbReference>
<evidence type="ECO:0000259" key="10">
    <source>
        <dbReference type="Pfam" id="PF01261"/>
    </source>
</evidence>
<organism evidence="11 12">
    <name type="scientific">Trichosporon asahii var. asahii (strain ATCC 90039 / CBS 2479 / JCM 2466 / KCTC 7840 / NBRC 103889/ NCYC 2677 / UAMH 7654)</name>
    <name type="common">Yeast</name>
    <dbReference type="NCBI Taxonomy" id="1186058"/>
    <lineage>
        <taxon>Eukaryota</taxon>
        <taxon>Fungi</taxon>
        <taxon>Dikarya</taxon>
        <taxon>Basidiomycota</taxon>
        <taxon>Agaricomycotina</taxon>
        <taxon>Tremellomycetes</taxon>
        <taxon>Trichosporonales</taxon>
        <taxon>Trichosporonaceae</taxon>
        <taxon>Trichosporon</taxon>
    </lineage>
</organism>
<evidence type="ECO:0000313" key="11">
    <source>
        <dbReference type="EMBL" id="EJT50912.1"/>
    </source>
</evidence>
<dbReference type="GO" id="GO:0006284">
    <property type="term" value="P:base-excision repair"/>
    <property type="evidence" value="ECO:0007669"/>
    <property type="project" value="TreeGrafter"/>
</dbReference>
<dbReference type="HAMAP" id="MF_00152">
    <property type="entry name" value="Nfo"/>
    <property type="match status" value="1"/>
</dbReference>
<keyword evidence="11" id="KW-0456">Lyase</keyword>
<protein>
    <recommendedName>
        <fullName evidence="3">Apurinic-apyrimidinic endonuclease 1</fullName>
    </recommendedName>
</protein>
<dbReference type="Gene3D" id="3.20.20.150">
    <property type="entry name" value="Divalent-metal-dependent TIM barrel enzymes"/>
    <property type="match status" value="1"/>
</dbReference>
<dbReference type="InterPro" id="IPR018246">
    <property type="entry name" value="AP_endonuc_F2_Zn_BS"/>
</dbReference>
<evidence type="ECO:0000256" key="8">
    <source>
        <dbReference type="ARBA" id="ARBA00023204"/>
    </source>
</evidence>
<dbReference type="GO" id="GO:0016829">
    <property type="term" value="F:lyase activity"/>
    <property type="evidence" value="ECO:0007669"/>
    <property type="project" value="UniProtKB-KW"/>
</dbReference>
<dbReference type="GO" id="GO:0008270">
    <property type="term" value="F:zinc ion binding"/>
    <property type="evidence" value="ECO:0007669"/>
    <property type="project" value="InterPro"/>
</dbReference>
<dbReference type="KEGG" id="tasa:A1Q1_07885"/>
<dbReference type="OrthoDB" id="7663182at2759"/>
<evidence type="ECO:0000313" key="12">
    <source>
        <dbReference type="Proteomes" id="UP000002748"/>
    </source>
</evidence>
<dbReference type="GO" id="GO:0003677">
    <property type="term" value="F:DNA binding"/>
    <property type="evidence" value="ECO:0007669"/>
    <property type="project" value="InterPro"/>
</dbReference>
<dbReference type="SUPFAM" id="SSF51658">
    <property type="entry name" value="Xylose isomerase-like"/>
    <property type="match status" value="1"/>
</dbReference>
<feature type="region of interest" description="Disordered" evidence="9">
    <location>
        <begin position="1"/>
        <end position="46"/>
    </location>
</feature>
<evidence type="ECO:0000256" key="9">
    <source>
        <dbReference type="SAM" id="MobiDB-lite"/>
    </source>
</evidence>
<dbReference type="EMBL" id="ALBS01000080">
    <property type="protein sequence ID" value="EJT50912.1"/>
    <property type="molecule type" value="Genomic_DNA"/>
</dbReference>
<comment type="cofactor">
    <cofactor evidence="1">
        <name>Zn(2+)</name>
        <dbReference type="ChEBI" id="CHEBI:29105"/>
    </cofactor>
</comment>
<dbReference type="PANTHER" id="PTHR21445">
    <property type="entry name" value="ENDONUCLEASE IV ENDODEOXYRIBONUCLEASE IV"/>
    <property type="match status" value="1"/>
</dbReference>
<dbReference type="GO" id="GO:0005634">
    <property type="term" value="C:nucleus"/>
    <property type="evidence" value="ECO:0007669"/>
    <property type="project" value="TreeGrafter"/>
</dbReference>
<feature type="compositionally biased region" description="Acidic residues" evidence="9">
    <location>
        <begin position="421"/>
        <end position="433"/>
    </location>
</feature>
<dbReference type="Proteomes" id="UP000002748">
    <property type="component" value="Unassembled WGS sequence"/>
</dbReference>
<dbReference type="Pfam" id="PF01261">
    <property type="entry name" value="AP_endonuc_2"/>
    <property type="match status" value="1"/>
</dbReference>
<proteinExistence type="inferred from homology"/>
<dbReference type="AlphaFoldDB" id="J6F6G1"/>
<dbReference type="CDD" id="cd00019">
    <property type="entry name" value="AP2Ec"/>
    <property type="match status" value="1"/>
</dbReference>
<reference evidence="11 12" key="1">
    <citation type="journal article" date="2012" name="Eukaryot. Cell">
        <title>Draft genome sequence of CBS 2479, the standard type strain of Trichosporon asahii.</title>
        <authorList>
            <person name="Yang R.Y."/>
            <person name="Li H.T."/>
            <person name="Zhu H."/>
            <person name="Zhou G.P."/>
            <person name="Wang M."/>
            <person name="Wang L."/>
        </authorList>
    </citation>
    <scope>NUCLEOTIDE SEQUENCE [LARGE SCALE GENOMIC DNA]</scope>
    <source>
        <strain evidence="12">ATCC 90039 / CBS 2479 / JCM 2466 / KCTC 7840 / NCYC 2677 / UAMH 7654</strain>
    </source>
</reference>
<dbReference type="InterPro" id="IPR001719">
    <property type="entry name" value="AP_endonuc_2"/>
</dbReference>
<feature type="region of interest" description="Disordered" evidence="9">
    <location>
        <begin position="375"/>
        <end position="433"/>
    </location>
</feature>
<evidence type="ECO:0000256" key="3">
    <source>
        <dbReference type="ARBA" id="ARBA00021759"/>
    </source>
</evidence>
<dbReference type="PROSITE" id="PS51432">
    <property type="entry name" value="AP_NUCLEASE_F2_4"/>
    <property type="match status" value="1"/>
</dbReference>
<dbReference type="HOGENOM" id="CLU_025885_3_0_1"/>